<keyword evidence="5" id="KW-0812">Transmembrane</keyword>
<evidence type="ECO:0000313" key="8">
    <source>
        <dbReference type="Proteomes" id="UP000436047"/>
    </source>
</evidence>
<dbReference type="GO" id="GO:0000155">
    <property type="term" value="F:phosphorelay sensor kinase activity"/>
    <property type="evidence" value="ECO:0007669"/>
    <property type="project" value="InterPro"/>
</dbReference>
<dbReference type="Gene3D" id="3.30.565.10">
    <property type="entry name" value="Histidine kinase-like ATPase, C-terminal domain"/>
    <property type="match status" value="1"/>
</dbReference>
<dbReference type="EMBL" id="VUMI01000052">
    <property type="protein sequence ID" value="MSS90999.1"/>
    <property type="molecule type" value="Genomic_DNA"/>
</dbReference>
<sequence>MKHINSQSIRYQITKITVIYALALIILMTISYRTFYESFSQKKIIRAAEFNLQLITDTVSQNLNNIFSFSNWCASNNSVFNYLTTPSDAPKPLDSYERLKEEFYSTASSQYIERLVVSNYDTGFMQILTANWDDASIFDASIIYDSLQLKDKIPPKLPVLTGIFQDPLVPGHQIFSVVQNITLFNGTSIGWIYMAVPVSIINDSTANYETSTGNRLFFELNEQIYEIADHQILPVDREWRSIREYNNIAYNSRTRTEKVYLDSTNSSSILITYPSSIEGLTFLQLISKSDIDSSEHFYYFTLFLSLLMVMFLTAIIVLYLNYHIGKPIYNIHEKIHAISQGDFTYSPEIEGGNELGQVGHGINIMAQDIKELIERKIVMEKQKQDLEIQILHDQINPHFLYNTLNSIRLMAILQNATGIPEMTTSLSHLLKNITKNTKYLIPLKDELDLLNDYFLIEKYRYSGSIKLLVHIDNPELYECMVPKMMLQPLVENAIFHGIESKGQQGIISIDIRNINNSSFVIIITDNGIGISKELAEQLLYGDNEAGDIKKIGISNVNMRIKYHFGEEYGLQIKSELNQYTQISIALPCTKERNDFTS</sequence>
<dbReference type="PROSITE" id="PS50885">
    <property type="entry name" value="HAMP"/>
    <property type="match status" value="1"/>
</dbReference>
<keyword evidence="8" id="KW-1185">Reference proteome</keyword>
<feature type="transmembrane region" description="Helical" evidence="5">
    <location>
        <begin position="12"/>
        <end position="32"/>
    </location>
</feature>
<dbReference type="CDD" id="cd06225">
    <property type="entry name" value="HAMP"/>
    <property type="match status" value="1"/>
</dbReference>
<dbReference type="InterPro" id="IPR036890">
    <property type="entry name" value="HATPase_C_sf"/>
</dbReference>
<dbReference type="SUPFAM" id="SSF55874">
    <property type="entry name" value="ATPase domain of HSP90 chaperone/DNA topoisomerase II/histidine kinase"/>
    <property type="match status" value="1"/>
</dbReference>
<evidence type="ECO:0000256" key="3">
    <source>
        <dbReference type="ARBA" id="ARBA00022679"/>
    </source>
</evidence>
<dbReference type="GO" id="GO:0016020">
    <property type="term" value="C:membrane"/>
    <property type="evidence" value="ECO:0007669"/>
    <property type="project" value="UniProtKB-SubCell"/>
</dbReference>
<dbReference type="AlphaFoldDB" id="A0A6N7W6Z0"/>
<dbReference type="RefSeq" id="WP_154467389.1">
    <property type="nucleotide sequence ID" value="NZ_JAXDZL010000219.1"/>
</dbReference>
<dbReference type="Gene3D" id="6.10.340.10">
    <property type="match status" value="1"/>
</dbReference>
<keyword evidence="2" id="KW-0597">Phosphoprotein</keyword>
<keyword evidence="3" id="KW-0808">Transferase</keyword>
<comment type="subcellular location">
    <subcellularLocation>
        <location evidence="1">Membrane</location>
    </subcellularLocation>
</comment>
<gene>
    <name evidence="7" type="ORF">FYJ45_22935</name>
</gene>
<dbReference type="Pfam" id="PF02518">
    <property type="entry name" value="HATPase_c"/>
    <property type="match status" value="1"/>
</dbReference>
<dbReference type="SMART" id="SM00304">
    <property type="entry name" value="HAMP"/>
    <property type="match status" value="1"/>
</dbReference>
<protein>
    <submittedName>
        <fullName evidence="7">HAMP domain-containing protein</fullName>
    </submittedName>
</protein>
<dbReference type="InterPro" id="IPR050640">
    <property type="entry name" value="Bact_2-comp_sensor_kinase"/>
</dbReference>
<evidence type="ECO:0000256" key="2">
    <source>
        <dbReference type="ARBA" id="ARBA00022553"/>
    </source>
</evidence>
<evidence type="ECO:0000259" key="6">
    <source>
        <dbReference type="PROSITE" id="PS50885"/>
    </source>
</evidence>
<dbReference type="GeneID" id="86055875"/>
<dbReference type="InterPro" id="IPR003594">
    <property type="entry name" value="HATPase_dom"/>
</dbReference>
<evidence type="ECO:0000256" key="5">
    <source>
        <dbReference type="SAM" id="Phobius"/>
    </source>
</evidence>
<reference evidence="7 8" key="1">
    <citation type="submission" date="2019-08" db="EMBL/GenBank/DDBJ databases">
        <title>In-depth cultivation of the pig gut microbiome towards novel bacterial diversity and tailored functional studies.</title>
        <authorList>
            <person name="Wylensek D."/>
            <person name="Hitch T.C.A."/>
            <person name="Clavel T."/>
        </authorList>
    </citation>
    <scope>NUCLEOTIDE SEQUENCE [LARGE SCALE GENOMIC DNA]</scope>
    <source>
        <strain evidence="7 8">WCA-389-WT-23B</strain>
    </source>
</reference>
<keyword evidence="4" id="KW-0418">Kinase</keyword>
<dbReference type="Proteomes" id="UP000436047">
    <property type="component" value="Unassembled WGS sequence"/>
</dbReference>
<feature type="transmembrane region" description="Helical" evidence="5">
    <location>
        <begin position="297"/>
        <end position="320"/>
    </location>
</feature>
<feature type="domain" description="HAMP" evidence="6">
    <location>
        <begin position="322"/>
        <end position="374"/>
    </location>
</feature>
<dbReference type="Pfam" id="PF00672">
    <property type="entry name" value="HAMP"/>
    <property type="match status" value="1"/>
</dbReference>
<dbReference type="SMART" id="SM00387">
    <property type="entry name" value="HATPase_c"/>
    <property type="match status" value="1"/>
</dbReference>
<dbReference type="InterPro" id="IPR010559">
    <property type="entry name" value="Sig_transdc_His_kin_internal"/>
</dbReference>
<evidence type="ECO:0000256" key="4">
    <source>
        <dbReference type="ARBA" id="ARBA00022777"/>
    </source>
</evidence>
<accession>A0A6N7W6Z0</accession>
<keyword evidence="5" id="KW-1133">Transmembrane helix</keyword>
<organism evidence="7 8">
    <name type="scientific">Eisenbergiella porci</name>
    <dbReference type="NCBI Taxonomy" id="2652274"/>
    <lineage>
        <taxon>Bacteria</taxon>
        <taxon>Bacillati</taxon>
        <taxon>Bacillota</taxon>
        <taxon>Clostridia</taxon>
        <taxon>Lachnospirales</taxon>
        <taxon>Lachnospiraceae</taxon>
        <taxon>Eisenbergiella</taxon>
    </lineage>
</organism>
<name>A0A6N7W6Z0_9FIRM</name>
<proteinExistence type="predicted"/>
<evidence type="ECO:0000313" key="7">
    <source>
        <dbReference type="EMBL" id="MSS90999.1"/>
    </source>
</evidence>
<comment type="caution">
    <text evidence="7">The sequence shown here is derived from an EMBL/GenBank/DDBJ whole genome shotgun (WGS) entry which is preliminary data.</text>
</comment>
<dbReference type="Pfam" id="PF06580">
    <property type="entry name" value="His_kinase"/>
    <property type="match status" value="1"/>
</dbReference>
<dbReference type="InterPro" id="IPR003660">
    <property type="entry name" value="HAMP_dom"/>
</dbReference>
<dbReference type="PANTHER" id="PTHR34220">
    <property type="entry name" value="SENSOR HISTIDINE KINASE YPDA"/>
    <property type="match status" value="1"/>
</dbReference>
<dbReference type="SUPFAM" id="SSF158472">
    <property type="entry name" value="HAMP domain-like"/>
    <property type="match status" value="1"/>
</dbReference>
<evidence type="ECO:0000256" key="1">
    <source>
        <dbReference type="ARBA" id="ARBA00004370"/>
    </source>
</evidence>
<dbReference type="PANTHER" id="PTHR34220:SF7">
    <property type="entry name" value="SENSOR HISTIDINE KINASE YPDA"/>
    <property type="match status" value="1"/>
</dbReference>
<keyword evidence="5" id="KW-0472">Membrane</keyword>